<evidence type="ECO:0000313" key="5">
    <source>
        <dbReference type="Proteomes" id="UP000435243"/>
    </source>
</evidence>
<dbReference type="SMART" id="SM00849">
    <property type="entry name" value="Lactamase_B"/>
    <property type="match status" value="1"/>
</dbReference>
<dbReference type="PANTHER" id="PTHR46018:SF2">
    <property type="entry name" value="ZINC PHOSPHODIESTERASE ELAC PROTEIN 1"/>
    <property type="match status" value="1"/>
</dbReference>
<feature type="signal peptide" evidence="2">
    <location>
        <begin position="1"/>
        <end position="21"/>
    </location>
</feature>
<protein>
    <submittedName>
        <fullName evidence="4">MBL fold metallo-hydrolase</fullName>
    </submittedName>
</protein>
<keyword evidence="2" id="KW-0732">Signal</keyword>
<dbReference type="PANTHER" id="PTHR46018">
    <property type="entry name" value="ZINC PHOSPHODIESTERASE ELAC PROTEIN 1"/>
    <property type="match status" value="1"/>
</dbReference>
<accession>A0A844ZKT3</accession>
<keyword evidence="5" id="KW-1185">Reference proteome</keyword>
<evidence type="ECO:0000313" key="4">
    <source>
        <dbReference type="EMBL" id="MXO88174.1"/>
    </source>
</evidence>
<gene>
    <name evidence="4" type="ORF">GRI32_05405</name>
</gene>
<evidence type="ECO:0000256" key="2">
    <source>
        <dbReference type="SAM" id="SignalP"/>
    </source>
</evidence>
<dbReference type="Gene3D" id="3.60.15.10">
    <property type="entry name" value="Ribonuclease Z/Hydroxyacylglutathione hydrolase-like"/>
    <property type="match status" value="1"/>
</dbReference>
<feature type="chain" id="PRO_5032371224" evidence="2">
    <location>
        <begin position="22"/>
        <end position="332"/>
    </location>
</feature>
<dbReference type="AlphaFoldDB" id="A0A844ZKT3"/>
<proteinExistence type="predicted"/>
<dbReference type="InterPro" id="IPR036866">
    <property type="entry name" value="RibonucZ/Hydroxyglut_hydro"/>
</dbReference>
<name>A0A844ZKT3_9SPHN</name>
<dbReference type="SUPFAM" id="SSF56281">
    <property type="entry name" value="Metallo-hydrolase/oxidoreductase"/>
    <property type="match status" value="1"/>
</dbReference>
<dbReference type="Proteomes" id="UP000435243">
    <property type="component" value="Unassembled WGS sequence"/>
</dbReference>
<dbReference type="EMBL" id="WTYY01000002">
    <property type="protein sequence ID" value="MXO88174.1"/>
    <property type="molecule type" value="Genomic_DNA"/>
</dbReference>
<dbReference type="OrthoDB" id="9803916at2"/>
<keyword evidence="1 4" id="KW-0378">Hydrolase</keyword>
<evidence type="ECO:0000259" key="3">
    <source>
        <dbReference type="SMART" id="SM00849"/>
    </source>
</evidence>
<evidence type="ECO:0000256" key="1">
    <source>
        <dbReference type="ARBA" id="ARBA00022801"/>
    </source>
</evidence>
<dbReference type="InterPro" id="IPR001279">
    <property type="entry name" value="Metallo-B-lactamas"/>
</dbReference>
<reference evidence="4 5" key="1">
    <citation type="submission" date="2019-12" db="EMBL/GenBank/DDBJ databases">
        <title>Genomic-based taxomic classification of the family Erythrobacteraceae.</title>
        <authorList>
            <person name="Xu L."/>
        </authorList>
    </citation>
    <scope>NUCLEOTIDE SEQUENCE [LARGE SCALE GENOMIC DNA]</scope>
    <source>
        <strain evidence="4 5">JCM 16339</strain>
    </source>
</reference>
<sequence length="332" mass="35087">MHIRNLALASALALASMPLHAEHHGEAAADEAVVADAGRWITLGTRAGPVPSSTRSQPANLLIAGGKNILVDVGDGSAGQLIKVGLPTNRLDAVFITHLHFDHTAGLAGILGLRLQTNAPDGLLVYGPPGTADLVDGLLASMVPGNTAGYGVAGAATRDLAGMVEVVELRDHASLQYAGMTISARNNTHYSFAPDSGLAERFESLSYRFDLPGRSIVYTGDTGPSTAVEELAQGADLLVAEMMDVDETIRLLRRDAPNMPEPVLMGMESHLRDHHLLPRDVGEMAGRAGVGAVVVTHFSGRERGDPVHFEYLRQIAENFDGPVVIANDLDTF</sequence>
<dbReference type="InterPro" id="IPR044094">
    <property type="entry name" value="AtsA-like_MBL-fold"/>
</dbReference>
<comment type="caution">
    <text evidence="4">The sequence shown here is derived from an EMBL/GenBank/DDBJ whole genome shotgun (WGS) entry which is preliminary data.</text>
</comment>
<feature type="domain" description="Metallo-beta-lactamase" evidence="3">
    <location>
        <begin position="56"/>
        <end position="267"/>
    </location>
</feature>
<dbReference type="CDD" id="cd07719">
    <property type="entry name" value="arylsulfatase_AtsA-like_MBL-fold"/>
    <property type="match status" value="1"/>
</dbReference>
<dbReference type="Pfam" id="PF12706">
    <property type="entry name" value="Lactamase_B_2"/>
    <property type="match status" value="1"/>
</dbReference>
<dbReference type="GO" id="GO:0042781">
    <property type="term" value="F:3'-tRNA processing endoribonuclease activity"/>
    <property type="evidence" value="ECO:0007669"/>
    <property type="project" value="TreeGrafter"/>
</dbReference>
<dbReference type="RefSeq" id="WP_160590178.1">
    <property type="nucleotide sequence ID" value="NZ_BAAAFP010000002.1"/>
</dbReference>
<organism evidence="4 5">
    <name type="scientific">Alteraurantiacibacter aestuarii</name>
    <dbReference type="NCBI Taxonomy" id="650004"/>
    <lineage>
        <taxon>Bacteria</taxon>
        <taxon>Pseudomonadati</taxon>
        <taxon>Pseudomonadota</taxon>
        <taxon>Alphaproteobacteria</taxon>
        <taxon>Sphingomonadales</taxon>
        <taxon>Erythrobacteraceae</taxon>
        <taxon>Alteraurantiacibacter</taxon>
    </lineage>
</organism>